<evidence type="ECO:0000313" key="8">
    <source>
        <dbReference type="Proteomes" id="UP000002508"/>
    </source>
</evidence>
<dbReference type="STRING" id="326427.Cagg_3444"/>
<keyword evidence="4" id="KW-0694">RNA-binding</keyword>
<gene>
    <name evidence="7" type="ordered locus">Cagg_3444</name>
</gene>
<dbReference type="InterPro" id="IPR010149">
    <property type="entry name" value="CRISPR-assoc_prot_Csm2_III-A"/>
</dbReference>
<dbReference type="Pfam" id="PF03750">
    <property type="entry name" value="Csm2_III-A"/>
    <property type="match status" value="1"/>
</dbReference>
<comment type="function">
    <text evidence="1">This subunit may be involved in monitoring complementarity of crRNA and target RNA.</text>
</comment>
<organism evidence="7 8">
    <name type="scientific">Chloroflexus aggregans (strain MD-66 / DSM 9485)</name>
    <dbReference type="NCBI Taxonomy" id="326427"/>
    <lineage>
        <taxon>Bacteria</taxon>
        <taxon>Bacillati</taxon>
        <taxon>Chloroflexota</taxon>
        <taxon>Chloroflexia</taxon>
        <taxon>Chloroflexales</taxon>
        <taxon>Chloroflexineae</taxon>
        <taxon>Chloroflexaceae</taxon>
        <taxon>Chloroflexus</taxon>
    </lineage>
</organism>
<dbReference type="CDD" id="cd09647">
    <property type="entry name" value="Csm2_III-A"/>
    <property type="match status" value="1"/>
</dbReference>
<comment type="similarity">
    <text evidence="2">Belongs to the CRISPR-associated Csm2 family.</text>
</comment>
<evidence type="ECO:0000256" key="3">
    <source>
        <dbReference type="ARBA" id="ARBA00016118"/>
    </source>
</evidence>
<evidence type="ECO:0000313" key="7">
    <source>
        <dbReference type="EMBL" id="ACL26286.1"/>
    </source>
</evidence>
<dbReference type="HOGENOM" id="CLU_131491_2_2_0"/>
<accession>B8G911</accession>
<name>B8G911_CHLAD</name>
<evidence type="ECO:0000256" key="1">
    <source>
        <dbReference type="ARBA" id="ARBA00003640"/>
    </source>
</evidence>
<dbReference type="GO" id="GO:0003723">
    <property type="term" value="F:RNA binding"/>
    <property type="evidence" value="ECO:0007669"/>
    <property type="project" value="UniProtKB-KW"/>
</dbReference>
<dbReference type="KEGG" id="cag:Cagg_3444"/>
<dbReference type="Proteomes" id="UP000002508">
    <property type="component" value="Chromosome"/>
</dbReference>
<dbReference type="eggNOG" id="COG1421">
    <property type="taxonomic scope" value="Bacteria"/>
</dbReference>
<dbReference type="EMBL" id="CP001337">
    <property type="protein sequence ID" value="ACL26286.1"/>
    <property type="molecule type" value="Genomic_DNA"/>
</dbReference>
<evidence type="ECO:0000256" key="2">
    <source>
        <dbReference type="ARBA" id="ARBA00006896"/>
    </source>
</evidence>
<evidence type="ECO:0000256" key="5">
    <source>
        <dbReference type="ARBA" id="ARBA00023118"/>
    </source>
</evidence>
<sequence>MMNRPSSGEQRESVSISAISSENLQKILGGNTPEAINLLIEEADRLGRALKEKNLTTSQIRNIFGEVRSIEQEVRVGTEKLPLSVQRRLLMLKPKMAYQVGRFGNNQALRALVETLSAAIDRVGDDVGRFHTFVDLFEAILAYHRFYGGRAN</sequence>
<evidence type="ECO:0000256" key="6">
    <source>
        <dbReference type="ARBA" id="ARBA00031723"/>
    </source>
</evidence>
<keyword evidence="8" id="KW-1185">Reference proteome</keyword>
<evidence type="ECO:0000256" key="4">
    <source>
        <dbReference type="ARBA" id="ARBA00022884"/>
    </source>
</evidence>
<dbReference type="AlphaFoldDB" id="B8G911"/>
<protein>
    <recommendedName>
        <fullName evidence="3">CRISPR system Cms protein Csm2</fullName>
    </recommendedName>
    <alternativeName>
        <fullName evidence="6">CRISPR type III A-associated protein Csm2</fullName>
    </alternativeName>
</protein>
<dbReference type="NCBIfam" id="TIGR01870">
    <property type="entry name" value="cas_TM1810_Csm2"/>
    <property type="match status" value="1"/>
</dbReference>
<keyword evidence="5" id="KW-0051">Antiviral defense</keyword>
<proteinExistence type="inferred from homology"/>
<dbReference type="GO" id="GO:0051607">
    <property type="term" value="P:defense response to virus"/>
    <property type="evidence" value="ECO:0007669"/>
    <property type="project" value="UniProtKB-KW"/>
</dbReference>
<reference evidence="7" key="1">
    <citation type="submission" date="2008-12" db="EMBL/GenBank/DDBJ databases">
        <title>Complete sequence of Chloroflexus aggregans DSM 9485.</title>
        <authorList>
            <consortium name="US DOE Joint Genome Institute"/>
            <person name="Lucas S."/>
            <person name="Copeland A."/>
            <person name="Lapidus A."/>
            <person name="Glavina del Rio T."/>
            <person name="Dalin E."/>
            <person name="Tice H."/>
            <person name="Pitluck S."/>
            <person name="Foster B."/>
            <person name="Larimer F."/>
            <person name="Land M."/>
            <person name="Hauser L."/>
            <person name="Kyrpides N."/>
            <person name="Mikhailova N."/>
            <person name="Bryant D."/>
            <person name="Richardson P."/>
        </authorList>
    </citation>
    <scope>NUCLEOTIDE SEQUENCE</scope>
    <source>
        <strain evidence="7">DSM 9485</strain>
    </source>
</reference>
<dbReference type="RefSeq" id="WP_015942133.1">
    <property type="nucleotide sequence ID" value="NC_011831.1"/>
</dbReference>